<keyword evidence="4" id="KW-1185">Reference proteome</keyword>
<evidence type="ECO:0000313" key="3">
    <source>
        <dbReference type="EMBL" id="PWV94514.1"/>
    </source>
</evidence>
<comment type="caution">
    <text evidence="3">The sequence shown here is derived from an EMBL/GenBank/DDBJ whole genome shotgun (WGS) entry which is preliminary data.</text>
</comment>
<dbReference type="GO" id="GO:0016740">
    <property type="term" value="F:transferase activity"/>
    <property type="evidence" value="ECO:0007669"/>
    <property type="project" value="UniProtKB-KW"/>
</dbReference>
<dbReference type="InterPro" id="IPR043519">
    <property type="entry name" value="NT_sf"/>
</dbReference>
<evidence type="ECO:0000256" key="1">
    <source>
        <dbReference type="ARBA" id="ARBA00022679"/>
    </source>
</evidence>
<feature type="domain" description="Adenylyltransferase AadA C-terminal" evidence="2">
    <location>
        <begin position="192"/>
        <end position="262"/>
    </location>
</feature>
<dbReference type="AlphaFoldDB" id="A0A2V2YLY2"/>
<dbReference type="EMBL" id="QGTQ01000030">
    <property type="protein sequence ID" value="PWV94514.1"/>
    <property type="molecule type" value="Genomic_DNA"/>
</dbReference>
<reference evidence="3 4" key="1">
    <citation type="submission" date="2018-05" db="EMBL/GenBank/DDBJ databases">
        <title>Genomic Encyclopedia of Type Strains, Phase III (KMG-III): the genomes of soil and plant-associated and newly described type strains.</title>
        <authorList>
            <person name="Whitman W."/>
        </authorList>
    </citation>
    <scope>NUCLEOTIDE SEQUENCE [LARGE SCALE GENOMIC DNA]</scope>
    <source>
        <strain evidence="3 4">CECT 5696</strain>
    </source>
</reference>
<dbReference type="OrthoDB" id="1933376at2"/>
<gene>
    <name evidence="3" type="ORF">DFQ01_13079</name>
</gene>
<evidence type="ECO:0000313" key="4">
    <source>
        <dbReference type="Proteomes" id="UP000246635"/>
    </source>
</evidence>
<dbReference type="SUPFAM" id="SSF81301">
    <property type="entry name" value="Nucleotidyltransferase"/>
    <property type="match status" value="1"/>
</dbReference>
<evidence type="ECO:0000259" key="2">
    <source>
        <dbReference type="Pfam" id="PF13427"/>
    </source>
</evidence>
<dbReference type="InterPro" id="IPR025184">
    <property type="entry name" value="AadA_C"/>
</dbReference>
<dbReference type="Proteomes" id="UP000246635">
    <property type="component" value="Unassembled WGS sequence"/>
</dbReference>
<protein>
    <submittedName>
        <fullName evidence="3">Uncharacterized protein DUF4111</fullName>
    </submittedName>
</protein>
<name>A0A2V2YLY2_9BACL</name>
<dbReference type="Pfam" id="PF13427">
    <property type="entry name" value="AadA_C"/>
    <property type="match status" value="1"/>
</dbReference>
<proteinExistence type="predicted"/>
<dbReference type="RefSeq" id="WP_110046738.1">
    <property type="nucleotide sequence ID" value="NZ_CP054612.1"/>
</dbReference>
<accession>A0A2V2YLY2</accession>
<organism evidence="3 4">
    <name type="scientific">Paenibacillus cellulosilyticus</name>
    <dbReference type="NCBI Taxonomy" id="375489"/>
    <lineage>
        <taxon>Bacteria</taxon>
        <taxon>Bacillati</taxon>
        <taxon>Bacillota</taxon>
        <taxon>Bacilli</taxon>
        <taxon>Bacillales</taxon>
        <taxon>Paenibacillaceae</taxon>
        <taxon>Paenibacillus</taxon>
    </lineage>
</organism>
<keyword evidence="1" id="KW-0808">Transferase</keyword>
<sequence length="270" mass="31795">MTEALPSIVDEMLAYYLERINERQVELIQGFYLYGSIALGDYYVHCSDIDFIAITEARLTDYQYLHVMNVHKEVEKRYPKSRMGGIYVTWADLGKLQDDIEPFPYYSDGKLKRAGYFELNLVTWYELKHHGIRLVGPAIEELGLEIDMQRFIRNMHLNLNTYWANWILKASDPRRLYSYLVWLRGSEMEWGVLGITRLWYTFREGQVTSKARAGEYALEHVPAQWHPILHESIRIRRGGGTSLYTSRKQRKADAIAYMHFMLKACNDMFP</sequence>